<sequence length="199" mass="21163">MPKAKAKVKPRGVHPAHQAAPSGVWVCARPLKRSEGQGQQRSPARAALSQLSQGRAHQGRLEGRPGVRPRGNGEAGVPAPADWPRSPGCDPGQLCEDQGEAPMGEERLVTGPAGLAQSGEGQGRERTGTSRRGIPRQRRPPTSLYCALGRAQGWGRARAGLCPRAEKSVPNPLQLSKLSKSSTVIQDSAPFTVFCRFEV</sequence>
<feature type="compositionally biased region" description="Basic residues" evidence="1">
    <location>
        <begin position="1"/>
        <end position="14"/>
    </location>
</feature>
<proteinExistence type="predicted"/>
<dbReference type="EMBL" id="JABVXQ010000004">
    <property type="protein sequence ID" value="KAF6114455.1"/>
    <property type="molecule type" value="Genomic_DNA"/>
</dbReference>
<gene>
    <name evidence="2" type="ORF">HJG60_010454</name>
</gene>
<accession>A0A834ARW8</accession>
<protein>
    <submittedName>
        <fullName evidence="2">Uncharacterized protein</fullName>
    </submittedName>
</protein>
<organism evidence="2 3">
    <name type="scientific">Phyllostomus discolor</name>
    <name type="common">pale spear-nosed bat</name>
    <dbReference type="NCBI Taxonomy" id="89673"/>
    <lineage>
        <taxon>Eukaryota</taxon>
        <taxon>Metazoa</taxon>
        <taxon>Chordata</taxon>
        <taxon>Craniata</taxon>
        <taxon>Vertebrata</taxon>
        <taxon>Euteleostomi</taxon>
        <taxon>Mammalia</taxon>
        <taxon>Eutheria</taxon>
        <taxon>Laurasiatheria</taxon>
        <taxon>Chiroptera</taxon>
        <taxon>Yangochiroptera</taxon>
        <taxon>Phyllostomidae</taxon>
        <taxon>Phyllostominae</taxon>
        <taxon>Phyllostomus</taxon>
    </lineage>
</organism>
<feature type="region of interest" description="Disordered" evidence="1">
    <location>
        <begin position="1"/>
        <end position="141"/>
    </location>
</feature>
<name>A0A834ARW8_9CHIR</name>
<dbReference type="AlphaFoldDB" id="A0A834ARW8"/>
<evidence type="ECO:0000313" key="2">
    <source>
        <dbReference type="EMBL" id="KAF6114455.1"/>
    </source>
</evidence>
<evidence type="ECO:0000256" key="1">
    <source>
        <dbReference type="SAM" id="MobiDB-lite"/>
    </source>
</evidence>
<evidence type="ECO:0000313" key="3">
    <source>
        <dbReference type="Proteomes" id="UP000664940"/>
    </source>
</evidence>
<reference evidence="2 3" key="1">
    <citation type="journal article" date="2020" name="Nature">
        <title>Six reference-quality genomes reveal evolution of bat adaptations.</title>
        <authorList>
            <person name="Jebb D."/>
            <person name="Huang Z."/>
            <person name="Pippel M."/>
            <person name="Hughes G.M."/>
            <person name="Lavrichenko K."/>
            <person name="Devanna P."/>
            <person name="Winkler S."/>
            <person name="Jermiin L.S."/>
            <person name="Skirmuntt E.C."/>
            <person name="Katzourakis A."/>
            <person name="Burkitt-Gray L."/>
            <person name="Ray D.A."/>
            <person name="Sullivan K.A.M."/>
            <person name="Roscito J.G."/>
            <person name="Kirilenko B.M."/>
            <person name="Davalos L.M."/>
            <person name="Corthals A.P."/>
            <person name="Power M.L."/>
            <person name="Jones G."/>
            <person name="Ransome R.D."/>
            <person name="Dechmann D.K.N."/>
            <person name="Locatelli A.G."/>
            <person name="Puechmaille S.J."/>
            <person name="Fedrigo O."/>
            <person name="Jarvis E.D."/>
            <person name="Hiller M."/>
            <person name="Vernes S.C."/>
            <person name="Myers E.W."/>
            <person name="Teeling E.C."/>
        </authorList>
    </citation>
    <scope>NUCLEOTIDE SEQUENCE [LARGE SCALE GENOMIC DNA]</scope>
    <source>
        <strain evidence="2">Bat1K_MPI-CBG_1</strain>
    </source>
</reference>
<comment type="caution">
    <text evidence="2">The sequence shown here is derived from an EMBL/GenBank/DDBJ whole genome shotgun (WGS) entry which is preliminary data.</text>
</comment>
<dbReference type="Proteomes" id="UP000664940">
    <property type="component" value="Unassembled WGS sequence"/>
</dbReference>